<organism evidence="10 11">
    <name type="scientific">Streptomyces turgidiscabies (strain Car8)</name>
    <dbReference type="NCBI Taxonomy" id="698760"/>
    <lineage>
        <taxon>Bacteria</taxon>
        <taxon>Bacillati</taxon>
        <taxon>Actinomycetota</taxon>
        <taxon>Actinomycetes</taxon>
        <taxon>Kitasatosporales</taxon>
        <taxon>Streptomycetaceae</taxon>
        <taxon>Streptomyces</taxon>
    </lineage>
</organism>
<dbReference type="InterPro" id="IPR007867">
    <property type="entry name" value="GMC_OxRtase_C"/>
</dbReference>
<feature type="compositionally biased region" description="Acidic residues" evidence="7">
    <location>
        <begin position="1"/>
        <end position="10"/>
    </location>
</feature>
<evidence type="ECO:0000256" key="4">
    <source>
        <dbReference type="ARBA" id="ARBA00022827"/>
    </source>
</evidence>
<keyword evidence="11" id="KW-1185">Reference proteome</keyword>
<dbReference type="PIRSF" id="PIRSF000137">
    <property type="entry name" value="Alcohol_oxidase"/>
    <property type="match status" value="1"/>
</dbReference>
<evidence type="ECO:0000256" key="2">
    <source>
        <dbReference type="ARBA" id="ARBA00010790"/>
    </source>
</evidence>
<evidence type="ECO:0000259" key="9">
    <source>
        <dbReference type="PROSITE" id="PS00624"/>
    </source>
</evidence>
<evidence type="ECO:0000313" key="10">
    <source>
        <dbReference type="EMBL" id="ELP65166.1"/>
    </source>
</evidence>
<dbReference type="PANTHER" id="PTHR11552">
    <property type="entry name" value="GLUCOSE-METHANOL-CHOLINE GMC OXIDOREDUCTASE"/>
    <property type="match status" value="1"/>
</dbReference>
<evidence type="ECO:0000256" key="5">
    <source>
        <dbReference type="PIRSR" id="PIRSR000137-2"/>
    </source>
</evidence>
<feature type="domain" description="Glucose-methanol-choline oxidoreductase N-terminal" evidence="9">
    <location>
        <begin position="284"/>
        <end position="298"/>
    </location>
</feature>
<reference evidence="10 11" key="1">
    <citation type="journal article" date="2011" name="Plasmid">
        <title>Streptomyces turgidiscabies Car8 contains a modular pathogenicity island that shares virulence genes with other actinobacterial plant pathogens.</title>
        <authorList>
            <person name="Huguet-Tapia J.C."/>
            <person name="Badger J.H."/>
            <person name="Loria R."/>
            <person name="Pettis G.S."/>
        </authorList>
    </citation>
    <scope>NUCLEOTIDE SEQUENCE [LARGE SCALE GENOMIC DNA]</scope>
    <source>
        <strain evidence="10 11">Car8</strain>
    </source>
</reference>
<dbReference type="GO" id="GO:0050660">
    <property type="term" value="F:flavin adenine dinucleotide binding"/>
    <property type="evidence" value="ECO:0007669"/>
    <property type="project" value="InterPro"/>
</dbReference>
<dbReference type="AlphaFoldDB" id="L7F2H3"/>
<keyword evidence="3 6" id="KW-0285">Flavoprotein</keyword>
<dbReference type="SUPFAM" id="SSF51905">
    <property type="entry name" value="FAD/NAD(P)-binding domain"/>
    <property type="match status" value="1"/>
</dbReference>
<evidence type="ECO:0000256" key="7">
    <source>
        <dbReference type="SAM" id="MobiDB-lite"/>
    </source>
</evidence>
<name>L7F2H3_STRT8</name>
<dbReference type="InterPro" id="IPR023978">
    <property type="entry name" value="GMC_oxidoreductase_bact"/>
</dbReference>
<comment type="similarity">
    <text evidence="2 6">Belongs to the GMC oxidoreductase family.</text>
</comment>
<dbReference type="Gene3D" id="3.50.50.60">
    <property type="entry name" value="FAD/NAD(P)-binding domain"/>
    <property type="match status" value="1"/>
</dbReference>
<dbReference type="InterPro" id="IPR000172">
    <property type="entry name" value="GMC_OxRdtase_N"/>
</dbReference>
<dbReference type="PROSITE" id="PS00624">
    <property type="entry name" value="GMC_OXRED_2"/>
    <property type="match status" value="1"/>
</dbReference>
<dbReference type="PROSITE" id="PS00623">
    <property type="entry name" value="GMC_OXRED_1"/>
    <property type="match status" value="1"/>
</dbReference>
<evidence type="ECO:0000256" key="1">
    <source>
        <dbReference type="ARBA" id="ARBA00001974"/>
    </source>
</evidence>
<dbReference type="Pfam" id="PF00732">
    <property type="entry name" value="GMC_oxred_N"/>
    <property type="match status" value="1"/>
</dbReference>
<evidence type="ECO:0000256" key="6">
    <source>
        <dbReference type="RuleBase" id="RU003968"/>
    </source>
</evidence>
<feature type="compositionally biased region" description="Basic and acidic residues" evidence="7">
    <location>
        <begin position="11"/>
        <end position="20"/>
    </location>
</feature>
<feature type="binding site" evidence="5">
    <location>
        <position position="250"/>
    </location>
    <ligand>
        <name>FAD</name>
        <dbReference type="ChEBI" id="CHEBI:57692"/>
    </ligand>
</feature>
<evidence type="ECO:0000259" key="8">
    <source>
        <dbReference type="PROSITE" id="PS00623"/>
    </source>
</evidence>
<gene>
    <name evidence="10" type="ORF">STRTUCAR8_01298</name>
</gene>
<feature type="domain" description="Glucose-methanol-choline oxidoreductase N-terminal" evidence="8">
    <location>
        <begin position="112"/>
        <end position="135"/>
    </location>
</feature>
<dbReference type="STRING" id="85558.T45_02926"/>
<accession>L7F2H3</accession>
<dbReference type="Pfam" id="PF05199">
    <property type="entry name" value="GMC_oxred_C"/>
    <property type="match status" value="1"/>
</dbReference>
<keyword evidence="4 5" id="KW-0274">FAD</keyword>
<dbReference type="InterPro" id="IPR012132">
    <property type="entry name" value="GMC_OxRdtase"/>
</dbReference>
<dbReference type="Gene3D" id="3.30.410.40">
    <property type="match status" value="1"/>
</dbReference>
<dbReference type="InterPro" id="IPR036188">
    <property type="entry name" value="FAD/NAD-bd_sf"/>
</dbReference>
<dbReference type="GO" id="GO:0016614">
    <property type="term" value="F:oxidoreductase activity, acting on CH-OH group of donors"/>
    <property type="evidence" value="ECO:0007669"/>
    <property type="project" value="InterPro"/>
</dbReference>
<feature type="region of interest" description="Disordered" evidence="7">
    <location>
        <begin position="1"/>
        <end position="28"/>
    </location>
</feature>
<comment type="cofactor">
    <cofactor evidence="1 5">
        <name>FAD</name>
        <dbReference type="ChEBI" id="CHEBI:57692"/>
    </cofactor>
</comment>
<proteinExistence type="inferred from homology"/>
<sequence>MAPDAESEEDGRDRTARTTEEGQLPLTRTELTPDVIVVGAGGSGAVLAARLSEDPERTVLVLESGPVPRHLSAFPPEFLDARLVPGARPGTPAVRTYPAHLTSQRPYTVVRGRYLGGSTTVNGGYFVRARREDFDRWSAAGGAAWSYDGVLPFLRALETDLDHGADPAHGTAGPMRVRRTDLRHPAAVAFRDAAYHLGFPPEPDKNAQQKPGFGPVPCNAVDGVRLNTGVSYLLPALDRPNLTVRGGSTVHRIVIEHGRATGVVVERDGRREVVQCGEVVLCAGALCSPHLLHLSGVGPRADLDRLGIPVVRDAPDVGVRFGDHPQVALEWTPRRPLPEPTDSWLGGALHLPSSDGGHPGGDLEILQSLVPLSGLATGTVSVPGARLAFLVSVQSPCVGGRMRTWSAVPAAPPSLGHNYLRTPDDRRRMREAIRTTAALLTTPAFDRISAGLVDPTPEVLTDDRSLDTWIHTHLSTAHHTCATIPMGPAVDPHGRVHGIKGLRVADTSILPTPPLRGTAATAVLIGELTANAMRATG</sequence>
<protein>
    <submittedName>
        <fullName evidence="10">Putative choline dehydrogenase</fullName>
    </submittedName>
</protein>
<evidence type="ECO:0000256" key="3">
    <source>
        <dbReference type="ARBA" id="ARBA00022630"/>
    </source>
</evidence>
<dbReference type="Proteomes" id="UP000010931">
    <property type="component" value="Unassembled WGS sequence"/>
</dbReference>
<dbReference type="SUPFAM" id="SSF54373">
    <property type="entry name" value="FAD-linked reductases, C-terminal domain"/>
    <property type="match status" value="1"/>
</dbReference>
<evidence type="ECO:0000313" key="11">
    <source>
        <dbReference type="Proteomes" id="UP000010931"/>
    </source>
</evidence>
<comment type="caution">
    <text evidence="10">The sequence shown here is derived from an EMBL/GenBank/DDBJ whole genome shotgun (WGS) entry which is preliminary data.</text>
</comment>
<dbReference type="NCBIfam" id="TIGR03970">
    <property type="entry name" value="Rv0697"/>
    <property type="match status" value="1"/>
</dbReference>
<dbReference type="EMBL" id="AEJB01000406">
    <property type="protein sequence ID" value="ELP65166.1"/>
    <property type="molecule type" value="Genomic_DNA"/>
</dbReference>
<dbReference type="PATRIC" id="fig|698760.3.peg.6002"/>
<dbReference type="PANTHER" id="PTHR11552:SF147">
    <property type="entry name" value="CHOLINE DEHYDROGENASE, MITOCHONDRIAL"/>
    <property type="match status" value="1"/>
</dbReference>